<feature type="compositionally biased region" description="Basic residues" evidence="1">
    <location>
        <begin position="212"/>
        <end position="222"/>
    </location>
</feature>
<dbReference type="EMBL" id="NCKW01002155">
    <property type="protein sequence ID" value="POM78110.1"/>
    <property type="molecule type" value="Genomic_DNA"/>
</dbReference>
<accession>A0A2P4YJY2</accession>
<dbReference type="InterPro" id="IPR032567">
    <property type="entry name" value="RTL1-rel"/>
</dbReference>
<dbReference type="Pfam" id="PF08284">
    <property type="entry name" value="RVP_2"/>
    <property type="match status" value="1"/>
</dbReference>
<evidence type="ECO:0000313" key="2">
    <source>
        <dbReference type="EMBL" id="POM78110.1"/>
    </source>
</evidence>
<dbReference type="Proteomes" id="UP000237271">
    <property type="component" value="Unassembled WGS sequence"/>
</dbReference>
<keyword evidence="3" id="KW-1185">Reference proteome</keyword>
<dbReference type="PANTHER" id="PTHR15503">
    <property type="entry name" value="LDOC1 RELATED"/>
    <property type="match status" value="1"/>
</dbReference>
<dbReference type="AlphaFoldDB" id="A0A2P4YJY2"/>
<dbReference type="PANTHER" id="PTHR15503:SF22">
    <property type="entry name" value="TRANSPOSON TY3-I GAG POLYPROTEIN"/>
    <property type="match status" value="1"/>
</dbReference>
<evidence type="ECO:0000256" key="1">
    <source>
        <dbReference type="SAM" id="MobiDB-lite"/>
    </source>
</evidence>
<dbReference type="CDD" id="cd00303">
    <property type="entry name" value="retropepsin_like"/>
    <property type="match status" value="1"/>
</dbReference>
<proteinExistence type="predicted"/>
<gene>
    <name evidence="2" type="ORF">PHPALM_4403</name>
</gene>
<dbReference type="Gene3D" id="2.40.70.10">
    <property type="entry name" value="Acid Proteases"/>
    <property type="match status" value="1"/>
</dbReference>
<name>A0A2P4YJY2_9STRA</name>
<evidence type="ECO:0000313" key="3">
    <source>
        <dbReference type="Proteomes" id="UP000237271"/>
    </source>
</evidence>
<feature type="compositionally biased region" description="Basic and acidic residues" evidence="1">
    <location>
        <begin position="238"/>
        <end position="253"/>
    </location>
</feature>
<feature type="region of interest" description="Disordered" evidence="1">
    <location>
        <begin position="207"/>
        <end position="259"/>
    </location>
</feature>
<reference evidence="2 3" key="1">
    <citation type="journal article" date="2017" name="Genome Biol. Evol.">
        <title>Phytophthora megakarya and P. palmivora, closely related causal agents of cacao black pod rot, underwent increases in genome sizes and gene numbers by different mechanisms.</title>
        <authorList>
            <person name="Ali S.S."/>
            <person name="Shao J."/>
            <person name="Lary D.J."/>
            <person name="Kronmiller B."/>
            <person name="Shen D."/>
            <person name="Strem M.D."/>
            <person name="Amoako-Attah I."/>
            <person name="Akrofi A.Y."/>
            <person name="Begoude B.A."/>
            <person name="Ten Hoopen G.M."/>
            <person name="Coulibaly K."/>
            <person name="Kebe B.I."/>
            <person name="Melnick R.L."/>
            <person name="Guiltinan M.J."/>
            <person name="Tyler B.M."/>
            <person name="Meinhardt L.W."/>
            <person name="Bailey B.A."/>
        </authorList>
    </citation>
    <scope>NUCLEOTIDE SEQUENCE [LARGE SCALE GENOMIC DNA]</scope>
    <source>
        <strain evidence="3">sbr112.9</strain>
    </source>
</reference>
<organism evidence="2 3">
    <name type="scientific">Phytophthora palmivora</name>
    <dbReference type="NCBI Taxonomy" id="4796"/>
    <lineage>
        <taxon>Eukaryota</taxon>
        <taxon>Sar</taxon>
        <taxon>Stramenopiles</taxon>
        <taxon>Oomycota</taxon>
        <taxon>Peronosporomycetes</taxon>
        <taxon>Peronosporales</taxon>
        <taxon>Peronosporaceae</taxon>
        <taxon>Phytophthora</taxon>
    </lineage>
</organism>
<comment type="caution">
    <text evidence="2">The sequence shown here is derived from an EMBL/GenBank/DDBJ whole genome shotgun (WGS) entry which is preliminary data.</text>
</comment>
<dbReference type="InterPro" id="IPR021109">
    <property type="entry name" value="Peptidase_aspartic_dom_sf"/>
</dbReference>
<sequence>MVALVVNLRLRGGEFPHLTDSQFESIRKMVGIFGGDSLRRLAAATPAEQVERIEAFATYERGLIAHVQGLQTPVAEMKPAQPKPLRLKVNPYEGKEGENLHFWVRELRAAFLPANYEHRQRSRLLAYKQGERQLNEYIQEMQGTPYLNTSRVTVFMDGLKVGPSRTQLFRVHANTMEEAIQIALQEEAPSVATDVGSSGTCNVAALREQRKFPSKPKGKLRPKFQGELGSSGGAGRPTGEDPSPHGRSADGARHGGLAPESLGALETRKSSGGLRACGYGDPIRIRIDSGASTNFARRQMVARNGDKYADALRESEGRDQVSVRLADGTVVNVPGFRMDLAVKLEDFDSTESCLVLDMDKYDLILGMPWLEKHEPWIDWRGKAIGASRPAVSDRALVSNVPTSVRDWGARDGRQGAYAPEEVLGVTDSNEDVAMSLATGRETKAHCQACGIATTASPNAESRHAVWASTVAVPDDIDQAGNLGPQPAEAAEESAKGVSCVGNIGPQVGNIGPQVGNIGPQAGNVSLSTSRVDNQVPHSESETPPARPVEEQCHVFDGVSGRQVRTGVVHLEALPEVSALLSLEESSMKDFLAALKAGEIAEM</sequence>
<feature type="non-terminal residue" evidence="2">
    <location>
        <position position="602"/>
    </location>
</feature>
<protein>
    <submittedName>
        <fullName evidence="2">Gag protein</fullName>
    </submittedName>
</protein>